<evidence type="ECO:0000313" key="2">
    <source>
        <dbReference type="EMBL" id="WEK55221.1"/>
    </source>
</evidence>
<dbReference type="GO" id="GO:0071111">
    <property type="term" value="F:cyclic-guanylate-specific phosphodiesterase activity"/>
    <property type="evidence" value="ECO:0007669"/>
    <property type="project" value="InterPro"/>
</dbReference>
<dbReference type="AlphaFoldDB" id="A0AA95JCI7"/>
<reference evidence="2" key="1">
    <citation type="submission" date="2023-03" db="EMBL/GenBank/DDBJ databases">
        <title>Andean soil-derived lignocellulolytic bacterial consortium as a source of novel taxa and putative plastic-active enzymes.</title>
        <authorList>
            <person name="Diaz-Garcia L."/>
            <person name="Chuvochina M."/>
            <person name="Feuerriegel G."/>
            <person name="Bunk B."/>
            <person name="Sproer C."/>
            <person name="Streit W.R."/>
            <person name="Rodriguez L.M."/>
            <person name="Overmann J."/>
            <person name="Jimenez D.J."/>
        </authorList>
    </citation>
    <scope>NUCLEOTIDE SEQUENCE</scope>
    <source>
        <strain evidence="2">MAG 2441</strain>
    </source>
</reference>
<sequence>MTLQTMIDRLALAFKLTYSDRSLKYFPPEFNFRRPELSLLRKVVNRGQACYLTLYRIEFAELKDEVPEEIWTSLQESCRRHLKLAVFNIIGDRNTISLNQYSKTDFVLNTFTDESKQSGALVPDSLRSKLEEIRSMLEIGLSGHIPQWRNCLQISISVVPISEATNLTSLQRSLHEAYQFAVAMMTGLVTSEMEALRKQLLQVLDNGDISVLAQPIMNLTSGDVYGWEILTRGPVHSILHYPDELFRFASQTKLLSKLEFLVVKRALEEIESRRIHEPIFLNVTAVTLSHPLFLAHVLKCLQEHPSLSAAQIYFEITERHEVTNFKAMFEILRTYREHGFRFAVDDTGSGYSSLQWIGELVPELIKIDRSVIQHVDRYAIKESLLKAIVTAAKEMNCELVAEGVEREEEADVLFRLDVQMGQGFYFAKPNVLLHKHERDIFFEMKEKIQTRREQFAF</sequence>
<dbReference type="CDD" id="cd01948">
    <property type="entry name" value="EAL"/>
    <property type="match status" value="1"/>
</dbReference>
<dbReference type="InterPro" id="IPR001633">
    <property type="entry name" value="EAL_dom"/>
</dbReference>
<dbReference type="EMBL" id="CP119317">
    <property type="protein sequence ID" value="WEK55221.1"/>
    <property type="molecule type" value="Genomic_DNA"/>
</dbReference>
<dbReference type="PANTHER" id="PTHR33121:SF76">
    <property type="entry name" value="SIGNALING PROTEIN"/>
    <property type="match status" value="1"/>
</dbReference>
<evidence type="ECO:0000259" key="1">
    <source>
        <dbReference type="PROSITE" id="PS50883"/>
    </source>
</evidence>
<evidence type="ECO:0000313" key="3">
    <source>
        <dbReference type="Proteomes" id="UP001178662"/>
    </source>
</evidence>
<keyword evidence="3" id="KW-1185">Reference proteome</keyword>
<accession>A0AA95JCI7</accession>
<dbReference type="Gene3D" id="3.20.20.450">
    <property type="entry name" value="EAL domain"/>
    <property type="match status" value="1"/>
</dbReference>
<dbReference type="PROSITE" id="PS50883">
    <property type="entry name" value="EAL"/>
    <property type="match status" value="1"/>
</dbReference>
<protein>
    <submittedName>
        <fullName evidence="2">EAL domain-containing protein</fullName>
    </submittedName>
</protein>
<dbReference type="Proteomes" id="UP001178662">
    <property type="component" value="Chromosome"/>
</dbReference>
<name>A0AA95JCI7_9BACL</name>
<proteinExistence type="predicted"/>
<dbReference type="PANTHER" id="PTHR33121">
    <property type="entry name" value="CYCLIC DI-GMP PHOSPHODIESTERASE PDEF"/>
    <property type="match status" value="1"/>
</dbReference>
<dbReference type="InterPro" id="IPR050706">
    <property type="entry name" value="Cyclic-di-GMP_PDE-like"/>
</dbReference>
<dbReference type="InterPro" id="IPR035919">
    <property type="entry name" value="EAL_sf"/>
</dbReference>
<dbReference type="SUPFAM" id="SSF141868">
    <property type="entry name" value="EAL domain-like"/>
    <property type="match status" value="1"/>
</dbReference>
<organism evidence="2 3">
    <name type="scientific">Candidatus Cohnella colombiensis</name>
    <dbReference type="NCBI Taxonomy" id="3121368"/>
    <lineage>
        <taxon>Bacteria</taxon>
        <taxon>Bacillati</taxon>
        <taxon>Bacillota</taxon>
        <taxon>Bacilli</taxon>
        <taxon>Bacillales</taxon>
        <taxon>Paenibacillaceae</taxon>
        <taxon>Cohnella</taxon>
    </lineage>
</organism>
<gene>
    <name evidence="2" type="ORF">P0Y55_03920</name>
</gene>
<feature type="domain" description="EAL" evidence="1">
    <location>
        <begin position="193"/>
        <end position="443"/>
    </location>
</feature>
<dbReference type="SMART" id="SM00052">
    <property type="entry name" value="EAL"/>
    <property type="match status" value="1"/>
</dbReference>
<dbReference type="Pfam" id="PF00563">
    <property type="entry name" value="EAL"/>
    <property type="match status" value="1"/>
</dbReference>